<gene>
    <name evidence="2" type="ORF">FN924_09780</name>
</gene>
<keyword evidence="1" id="KW-0812">Transmembrane</keyword>
<keyword evidence="1" id="KW-0472">Membrane</keyword>
<dbReference type="OrthoDB" id="2988195at2"/>
<dbReference type="InterPro" id="IPR014231">
    <property type="entry name" value="Spore_YpjB"/>
</dbReference>
<name>A0A516KGG0_9BACI</name>
<keyword evidence="3" id="KW-1185">Reference proteome</keyword>
<protein>
    <recommendedName>
        <fullName evidence="4">Sporulation protein YpjB</fullName>
    </recommendedName>
</protein>
<feature type="transmembrane region" description="Helical" evidence="1">
    <location>
        <begin position="219"/>
        <end position="239"/>
    </location>
</feature>
<dbReference type="KEGG" id="aqt:FN924_09780"/>
<organism evidence="2 3">
    <name type="scientific">Radiobacillus deserti</name>
    <dbReference type="NCBI Taxonomy" id="2594883"/>
    <lineage>
        <taxon>Bacteria</taxon>
        <taxon>Bacillati</taxon>
        <taxon>Bacillota</taxon>
        <taxon>Bacilli</taxon>
        <taxon>Bacillales</taxon>
        <taxon>Bacillaceae</taxon>
        <taxon>Radiobacillus</taxon>
    </lineage>
</organism>
<accession>A0A516KGG0</accession>
<dbReference type="AlphaFoldDB" id="A0A516KGG0"/>
<evidence type="ECO:0000313" key="2">
    <source>
        <dbReference type="EMBL" id="QDP40446.1"/>
    </source>
</evidence>
<proteinExistence type="predicted"/>
<dbReference type="Pfam" id="PF09577">
    <property type="entry name" value="Spore_YpjB"/>
    <property type="match status" value="1"/>
</dbReference>
<sequence length="254" mass="29313">MKQKIVAVISITLLVWMGSYIFPENILAEHHSNVTETLYEYQQFVKDGRYQEAESVLNRHKNQLQEWVLDHAPEKTQKPLLNILNENIVTISKDSVIPADKLKSSYTLLLAFDSVTNPNTAIWKDWESELQGTIKSVLAQESPVTNEQLKEIMYKWDIIAPSLKMAASQEVFETLDKAYKEVGKASSDEEKYKWLQSTYREMKVLDVTTMGHNKQMSNFFIMLMIVGGIITCTLSYVAWKKYIGEKKKRHKLGI</sequence>
<dbReference type="Proteomes" id="UP000315215">
    <property type="component" value="Chromosome"/>
</dbReference>
<evidence type="ECO:0008006" key="4">
    <source>
        <dbReference type="Google" id="ProtNLM"/>
    </source>
</evidence>
<keyword evidence="1" id="KW-1133">Transmembrane helix</keyword>
<evidence type="ECO:0000313" key="3">
    <source>
        <dbReference type="Proteomes" id="UP000315215"/>
    </source>
</evidence>
<dbReference type="EMBL" id="CP041666">
    <property type="protein sequence ID" value="QDP40446.1"/>
    <property type="molecule type" value="Genomic_DNA"/>
</dbReference>
<dbReference type="RefSeq" id="WP_143894029.1">
    <property type="nucleotide sequence ID" value="NZ_CP041666.1"/>
</dbReference>
<reference evidence="2 3" key="1">
    <citation type="submission" date="2019-07" db="EMBL/GenBank/DDBJ databases">
        <authorList>
            <person name="Li J."/>
        </authorList>
    </citation>
    <scope>NUCLEOTIDE SEQUENCE [LARGE SCALE GENOMIC DNA]</scope>
    <source>
        <strain evidence="2 3">TKL69</strain>
    </source>
</reference>
<evidence type="ECO:0000256" key="1">
    <source>
        <dbReference type="SAM" id="Phobius"/>
    </source>
</evidence>